<sequence>MADRIESLLSLAGLGSDRDATTTSTSLARSTSAALASVSSRTSISPATSLPAISTSTTLGRSTIGPVQATTVRSTSSVITTTVARSTSSIISTTSARSTNSVRSTSASSSSARSVSVTTLTSTSSVMPSSTSSSSSSIIRTSSDSVGVPPASATASAGAEDGFKMSGGIIAAIAIASLLALLALLLVGYRYYRRRSRANSRRISGLSAWAGQRQSQAGGGGWDSGEDRWGKQEEGVGKWEGGEKERVSPFPINAGGQPSLGYEQGYEQPANGYPHAGYPPAQPQYAPQQAYDNYNAPQAYHQAPAAVPYHEINKNLPLPPQPVGMGQPETQLGWMPGTPHTFGSFASNDGVNPSSVSHRDDPLAAARATGLHDGAEVVVKQGFIRSLDDELVITVGEKLVLVQAYDDGWSLCEKVNAGHEGMVERGVVPLNCLEAFSGASVAEESVSMPQPAMVGHIGKPEMEQLDGRSSPIKSPAGQEFLAMPSPSKAGKMTR</sequence>
<proteinExistence type="predicted"/>
<protein>
    <recommendedName>
        <fullName evidence="5">SH3 domain-containing protein</fullName>
    </recommendedName>
</protein>
<keyword evidence="7" id="KW-1185">Reference proteome</keyword>
<dbReference type="InterPro" id="IPR001452">
    <property type="entry name" value="SH3_domain"/>
</dbReference>
<evidence type="ECO:0000313" key="6">
    <source>
        <dbReference type="EMBL" id="KAG7532148.1"/>
    </source>
</evidence>
<evidence type="ECO:0000256" key="1">
    <source>
        <dbReference type="ARBA" id="ARBA00022443"/>
    </source>
</evidence>
<feature type="domain" description="SH3" evidence="5">
    <location>
        <begin position="372"/>
        <end position="438"/>
    </location>
</feature>
<accession>A0A8K0JK80</accession>
<keyword evidence="4" id="KW-1133">Transmembrane helix</keyword>
<evidence type="ECO:0000313" key="7">
    <source>
        <dbReference type="Proteomes" id="UP000812966"/>
    </source>
</evidence>
<feature type="region of interest" description="Disordered" evidence="3">
    <location>
        <begin position="208"/>
        <end position="287"/>
    </location>
</feature>
<reference evidence="6" key="1">
    <citation type="submission" date="2020-04" db="EMBL/GenBank/DDBJ databases">
        <title>Analysis of mating type loci in Filobasidium floriforme.</title>
        <authorList>
            <person name="Nowrousian M."/>
        </authorList>
    </citation>
    <scope>NUCLEOTIDE SEQUENCE</scope>
    <source>
        <strain evidence="6">CBS 6242</strain>
    </source>
</reference>
<feature type="region of interest" description="Disordered" evidence="3">
    <location>
        <begin position="119"/>
        <end position="157"/>
    </location>
</feature>
<name>A0A8K0JK80_9TREE</name>
<feature type="compositionally biased region" description="Low complexity" evidence="3">
    <location>
        <begin position="272"/>
        <end position="287"/>
    </location>
</feature>
<comment type="caution">
    <text evidence="6">The sequence shown here is derived from an EMBL/GenBank/DDBJ whole genome shotgun (WGS) entry which is preliminary data.</text>
</comment>
<feature type="region of interest" description="Disordered" evidence="3">
    <location>
        <begin position="460"/>
        <end position="494"/>
    </location>
</feature>
<organism evidence="6 7">
    <name type="scientific">Filobasidium floriforme</name>
    <dbReference type="NCBI Taxonomy" id="5210"/>
    <lineage>
        <taxon>Eukaryota</taxon>
        <taxon>Fungi</taxon>
        <taxon>Dikarya</taxon>
        <taxon>Basidiomycota</taxon>
        <taxon>Agaricomycotina</taxon>
        <taxon>Tremellomycetes</taxon>
        <taxon>Filobasidiales</taxon>
        <taxon>Filobasidiaceae</taxon>
        <taxon>Filobasidium</taxon>
    </lineage>
</organism>
<dbReference type="InterPro" id="IPR036028">
    <property type="entry name" value="SH3-like_dom_sf"/>
</dbReference>
<feature type="compositionally biased region" description="Low complexity" evidence="3">
    <location>
        <begin position="119"/>
        <end position="145"/>
    </location>
</feature>
<evidence type="ECO:0000256" key="2">
    <source>
        <dbReference type="PROSITE-ProRule" id="PRU00192"/>
    </source>
</evidence>
<keyword evidence="4" id="KW-0812">Transmembrane</keyword>
<evidence type="ECO:0000256" key="4">
    <source>
        <dbReference type="SAM" id="Phobius"/>
    </source>
</evidence>
<evidence type="ECO:0000259" key="5">
    <source>
        <dbReference type="PROSITE" id="PS50002"/>
    </source>
</evidence>
<dbReference type="Proteomes" id="UP000812966">
    <property type="component" value="Unassembled WGS sequence"/>
</dbReference>
<keyword evidence="4" id="KW-0472">Membrane</keyword>
<dbReference type="EMBL" id="JABELV010000072">
    <property type="protein sequence ID" value="KAG7532148.1"/>
    <property type="molecule type" value="Genomic_DNA"/>
</dbReference>
<dbReference type="AlphaFoldDB" id="A0A8K0JK80"/>
<feature type="transmembrane region" description="Helical" evidence="4">
    <location>
        <begin position="169"/>
        <end position="192"/>
    </location>
</feature>
<gene>
    <name evidence="6" type="ORF">FFLO_03776</name>
</gene>
<evidence type="ECO:0000256" key="3">
    <source>
        <dbReference type="SAM" id="MobiDB-lite"/>
    </source>
</evidence>
<keyword evidence="1 2" id="KW-0728">SH3 domain</keyword>
<feature type="compositionally biased region" description="Basic and acidic residues" evidence="3">
    <location>
        <begin position="225"/>
        <end position="247"/>
    </location>
</feature>
<dbReference type="PROSITE" id="PS50002">
    <property type="entry name" value="SH3"/>
    <property type="match status" value="1"/>
</dbReference>
<dbReference type="SUPFAM" id="SSF50044">
    <property type="entry name" value="SH3-domain"/>
    <property type="match status" value="1"/>
</dbReference>